<feature type="compositionally biased region" description="Low complexity" evidence="1">
    <location>
        <begin position="88"/>
        <end position="100"/>
    </location>
</feature>
<accession>A0A142KC19</accession>
<sequence length="120" mass="12433">MQQIEFTDNHGDYETGDQLFVDELSAQSLVERKLAKIVDSAPAAEVESGGDRARELNAQAAADQAAADEAAATKADVEPAGDDKVEADPAAVEPAVAVEPAGDEKAVETKPAATTRGRAK</sequence>
<dbReference type="GeneID" id="29125582"/>
<proteinExistence type="predicted"/>
<dbReference type="EMBL" id="KU963261">
    <property type="protein sequence ID" value="AMS03652.1"/>
    <property type="molecule type" value="Genomic_DNA"/>
</dbReference>
<keyword evidence="3" id="KW-1185">Reference proteome</keyword>
<evidence type="ECO:0000256" key="1">
    <source>
        <dbReference type="SAM" id="MobiDB-lite"/>
    </source>
</evidence>
<evidence type="ECO:0000313" key="2">
    <source>
        <dbReference type="EMBL" id="AMS03652.1"/>
    </source>
</evidence>
<gene>
    <name evidence="2" type="primary">17</name>
    <name evidence="2" type="ORF">SEA_BETTERKATZ_17</name>
</gene>
<protein>
    <submittedName>
        <fullName evidence="2">Uncharacterized protein</fullName>
    </submittedName>
</protein>
<reference evidence="3" key="1">
    <citation type="submission" date="2016-03" db="EMBL/GenBank/DDBJ databases">
        <authorList>
            <person name="Berryman E.N."/>
            <person name="Forrest K.M."/>
            <person name="McHale L."/>
            <person name="Wertz A.T."/>
            <person name="Zhuang Z."/>
            <person name="Kasturiarachi N.S."/>
            <person name="Pressimone C.A."/>
            <person name="Schiebel J.G."/>
            <person name="Furbee E.C."/>
            <person name="Grubb S.R."/>
            <person name="Warner M.H."/>
            <person name="Montgomery M.T."/>
            <person name="Garlena R.A."/>
            <person name="Russell D.A."/>
            <person name="Pope W.H."/>
            <person name="Jacobs-Sera D."/>
            <person name="Hendrix R.W."/>
            <person name="Hatfull G.F."/>
        </authorList>
    </citation>
    <scope>NUCLEOTIDE SEQUENCE [LARGE SCALE GENOMIC DNA]</scope>
</reference>
<evidence type="ECO:0000313" key="3">
    <source>
        <dbReference type="Proteomes" id="UP000203938"/>
    </source>
</evidence>
<dbReference type="RefSeq" id="YP_009302774.1">
    <property type="nucleotide sequence ID" value="NC_031247.1"/>
</dbReference>
<organism evidence="2 3">
    <name type="scientific">Gordonia phage BetterKatz</name>
    <dbReference type="NCBI Taxonomy" id="1821551"/>
    <lineage>
        <taxon>Viruses</taxon>
        <taxon>Duplodnaviria</taxon>
        <taxon>Heunggongvirae</taxon>
        <taxon>Uroviricota</taxon>
        <taxon>Caudoviricetes</taxon>
        <taxon>Betterkatzvirus</taxon>
        <taxon>Betterkatzvirus betterkatz</taxon>
    </lineage>
</organism>
<feature type="compositionally biased region" description="Basic and acidic residues" evidence="1">
    <location>
        <begin position="75"/>
        <end position="87"/>
    </location>
</feature>
<dbReference type="KEGG" id="vg:29125582"/>
<feature type="region of interest" description="Disordered" evidence="1">
    <location>
        <begin position="58"/>
        <end position="120"/>
    </location>
</feature>
<dbReference type="Proteomes" id="UP000203938">
    <property type="component" value="Segment"/>
</dbReference>
<name>A0A142KC19_9CAUD</name>
<feature type="compositionally biased region" description="Low complexity" evidence="1">
    <location>
        <begin position="58"/>
        <end position="72"/>
    </location>
</feature>